<dbReference type="GO" id="GO:0020037">
    <property type="term" value="F:heme binding"/>
    <property type="evidence" value="ECO:0007669"/>
    <property type="project" value="InterPro"/>
</dbReference>
<feature type="transmembrane region" description="Helical" evidence="15">
    <location>
        <begin position="26"/>
        <end position="48"/>
    </location>
</feature>
<dbReference type="InterPro" id="IPR000883">
    <property type="entry name" value="Cyt_C_Oxase_1"/>
</dbReference>
<protein>
    <submittedName>
        <fullName evidence="17">Cytochrome o ubiquinol oxidase subunit I</fullName>
    </submittedName>
</protein>
<feature type="transmembrane region" description="Helical" evidence="15">
    <location>
        <begin position="69"/>
        <end position="92"/>
    </location>
</feature>
<dbReference type="InterPro" id="IPR023616">
    <property type="entry name" value="Cyt_c_oxase-like_su1_dom"/>
</dbReference>
<evidence type="ECO:0000256" key="3">
    <source>
        <dbReference type="ARBA" id="ARBA00022448"/>
    </source>
</evidence>
<sequence>MQDSFDLTKLIFGRLSWDAIPFHEPILLATFAGVLVGGAALVGLISYFRLWGTLWRDWITSIDHKKIGIMYMILGLVMFLRGFADALMMRAQQAISFGDNAGFLPPHHYDQVFTAHGVIMIFFVAMPFVTGLMNYVVPLQIGARDVAFPFLNNFSFWMTTMGAVLVMASLFVGEFARTGWLAFPPLSGILASPGVGVDYYIWSLQIAGVGTLLSGVNLIVTIVKMRAPGMDLMKMPVFTWTSLCTNILIVMSFPILTATLAMLGMDRLFDTNFFTADKGGNAMLYVNLIWIWGHPEVYILILPAFGIFSEVVSTFCGKRLFGYTSMVYATVVIMILSYLVWLHHFFTMGSGASVNSFFGITTMIISIPTGAKIFNWLFTMYRGRIRFELPMMWTVSFMLTFTIGGMTGVMLAIPAADFVLHNSLFLIAHFHNVIIGGVLFGLFAGFNYWFPKMFGFKLNRFWGLVSFWLWSIGFWVAFLPGYILGFMGVTRRSSHFEDPEMQWLFVISFIGTLMIAGGIAALLMQIFVSWRDRKKNVDVTGDPWDGRTLEWATSSPPPDYNFAFTPVVYDNDTYADMKKNGWKRPLTDYVAIHMPKNTWAGFVISALSMVLGFAIIWHMWLLTGLAFFAMMVATIAHTFNYKRDYYIPAEEVTRTENARTKLLEAHV</sequence>
<dbReference type="Proteomes" id="UP000593875">
    <property type="component" value="Chromosome"/>
</dbReference>
<comment type="subcellular location">
    <subcellularLocation>
        <location evidence="1">Cell membrane</location>
        <topology evidence="1">Multi-pass membrane protein</topology>
    </subcellularLocation>
</comment>
<evidence type="ECO:0000256" key="10">
    <source>
        <dbReference type="ARBA" id="ARBA00022989"/>
    </source>
</evidence>
<dbReference type="InterPro" id="IPR036927">
    <property type="entry name" value="Cyt_c_oxase-like_su1_sf"/>
</dbReference>
<evidence type="ECO:0000256" key="7">
    <source>
        <dbReference type="ARBA" id="ARBA00022692"/>
    </source>
</evidence>
<feature type="transmembrane region" description="Helical" evidence="15">
    <location>
        <begin position="200"/>
        <end position="223"/>
    </location>
</feature>
<gene>
    <name evidence="17" type="primary">cyoB</name>
    <name evidence="17" type="ORF">LPB04_17460</name>
</gene>
<feature type="transmembrane region" description="Helical" evidence="15">
    <location>
        <begin position="461"/>
        <end position="483"/>
    </location>
</feature>
<dbReference type="GO" id="GO:0016682">
    <property type="term" value="F:oxidoreductase activity, acting on diphenols and related substances as donors, oxygen as acceptor"/>
    <property type="evidence" value="ECO:0007669"/>
    <property type="project" value="InterPro"/>
</dbReference>
<evidence type="ECO:0000256" key="15">
    <source>
        <dbReference type="SAM" id="Phobius"/>
    </source>
</evidence>
<feature type="transmembrane region" description="Helical" evidence="15">
    <location>
        <begin position="390"/>
        <end position="413"/>
    </location>
</feature>
<evidence type="ECO:0000256" key="11">
    <source>
        <dbReference type="ARBA" id="ARBA00023004"/>
    </source>
</evidence>
<keyword evidence="10 15" id="KW-1133">Transmembrane helix</keyword>
<keyword evidence="12" id="KW-0186">Copper</keyword>
<keyword evidence="3 14" id="KW-0813">Transport</keyword>
<evidence type="ECO:0000256" key="4">
    <source>
        <dbReference type="ARBA" id="ARBA00022475"/>
    </source>
</evidence>
<dbReference type="FunFam" id="1.20.210.10:FF:000002">
    <property type="entry name" value="Cytochrome o ubiquinol oxidase, subunit I"/>
    <property type="match status" value="1"/>
</dbReference>
<dbReference type="RefSeq" id="WP_193685772.1">
    <property type="nucleotide sequence ID" value="NZ_CP062941.1"/>
</dbReference>
<evidence type="ECO:0000313" key="17">
    <source>
        <dbReference type="EMBL" id="QOL48729.1"/>
    </source>
</evidence>
<name>A0A7L9U2S6_9BURK</name>
<keyword evidence="11" id="KW-0408">Iron</keyword>
<evidence type="ECO:0000256" key="8">
    <source>
        <dbReference type="ARBA" id="ARBA00022723"/>
    </source>
</evidence>
<feature type="transmembrane region" description="Helical" evidence="15">
    <location>
        <begin position="354"/>
        <end position="378"/>
    </location>
</feature>
<dbReference type="NCBIfam" id="TIGR02843">
    <property type="entry name" value="CyoB"/>
    <property type="match status" value="1"/>
</dbReference>
<dbReference type="Pfam" id="PF00115">
    <property type="entry name" value="COX1"/>
    <property type="match status" value="1"/>
</dbReference>
<feature type="transmembrane region" description="Helical" evidence="15">
    <location>
        <begin position="425"/>
        <end position="449"/>
    </location>
</feature>
<feature type="transmembrane region" description="Helical" evidence="15">
    <location>
        <begin position="284"/>
        <end position="308"/>
    </location>
</feature>
<evidence type="ECO:0000256" key="9">
    <source>
        <dbReference type="ARBA" id="ARBA00022982"/>
    </source>
</evidence>
<feature type="transmembrane region" description="Helical" evidence="15">
    <location>
        <begin position="320"/>
        <end position="342"/>
    </location>
</feature>
<evidence type="ECO:0000256" key="14">
    <source>
        <dbReference type="RuleBase" id="RU000370"/>
    </source>
</evidence>
<evidence type="ECO:0000259" key="16">
    <source>
        <dbReference type="PROSITE" id="PS50855"/>
    </source>
</evidence>
<comment type="similarity">
    <text evidence="2 14">Belongs to the heme-copper respiratory oxidase family.</text>
</comment>
<proteinExistence type="inferred from homology"/>
<evidence type="ECO:0000256" key="1">
    <source>
        <dbReference type="ARBA" id="ARBA00004651"/>
    </source>
</evidence>
<dbReference type="PROSITE" id="PS50855">
    <property type="entry name" value="COX1"/>
    <property type="match status" value="1"/>
</dbReference>
<keyword evidence="8" id="KW-0479">Metal-binding</keyword>
<feature type="transmembrane region" description="Helical" evidence="15">
    <location>
        <begin position="503"/>
        <end position="528"/>
    </location>
</feature>
<dbReference type="PANTHER" id="PTHR10422">
    <property type="entry name" value="CYTOCHROME C OXIDASE SUBUNIT 1"/>
    <property type="match status" value="1"/>
</dbReference>
<dbReference type="Gene3D" id="1.20.210.10">
    <property type="entry name" value="Cytochrome c oxidase-like, subunit I domain"/>
    <property type="match status" value="1"/>
</dbReference>
<dbReference type="InterPro" id="IPR014207">
    <property type="entry name" value="Cyt_c_ubiqinol_oxidase_su1"/>
</dbReference>
<keyword evidence="18" id="KW-1185">Reference proteome</keyword>
<evidence type="ECO:0000256" key="5">
    <source>
        <dbReference type="ARBA" id="ARBA00022617"/>
    </source>
</evidence>
<evidence type="ECO:0000256" key="6">
    <source>
        <dbReference type="ARBA" id="ARBA00022660"/>
    </source>
</evidence>
<dbReference type="CDD" id="cd01662">
    <property type="entry name" value="Ubiquinol_Oxidase_I"/>
    <property type="match status" value="1"/>
</dbReference>
<feature type="transmembrane region" description="Helical" evidence="15">
    <location>
        <begin position="243"/>
        <end position="264"/>
    </location>
</feature>
<dbReference type="GO" id="GO:0009060">
    <property type="term" value="P:aerobic respiration"/>
    <property type="evidence" value="ECO:0007669"/>
    <property type="project" value="InterPro"/>
</dbReference>
<feature type="domain" description="Cytochrome oxidase subunit I profile" evidence="16">
    <location>
        <begin position="49"/>
        <end position="569"/>
    </location>
</feature>
<feature type="transmembrane region" description="Helical" evidence="15">
    <location>
        <begin position="156"/>
        <end position="180"/>
    </location>
</feature>
<keyword evidence="7 14" id="KW-0812">Transmembrane</keyword>
<dbReference type="AlphaFoldDB" id="A0A7L9U2S6"/>
<keyword evidence="9 14" id="KW-0249">Electron transport</keyword>
<accession>A0A7L9U2S6</accession>
<dbReference type="GO" id="GO:0005886">
    <property type="term" value="C:plasma membrane"/>
    <property type="evidence" value="ECO:0007669"/>
    <property type="project" value="UniProtKB-SubCell"/>
</dbReference>
<organism evidence="17 18">
    <name type="scientific">Massilia litorea</name>
    <dbReference type="NCBI Taxonomy" id="2769491"/>
    <lineage>
        <taxon>Bacteria</taxon>
        <taxon>Pseudomonadati</taxon>
        <taxon>Pseudomonadota</taxon>
        <taxon>Betaproteobacteria</taxon>
        <taxon>Burkholderiales</taxon>
        <taxon>Oxalobacteraceae</taxon>
        <taxon>Telluria group</taxon>
        <taxon>Massilia</taxon>
    </lineage>
</organism>
<keyword evidence="5 14" id="KW-0349">Heme</keyword>
<dbReference type="EMBL" id="CP062941">
    <property type="protein sequence ID" value="QOL48729.1"/>
    <property type="molecule type" value="Genomic_DNA"/>
</dbReference>
<feature type="transmembrane region" description="Helical" evidence="15">
    <location>
        <begin position="599"/>
        <end position="617"/>
    </location>
</feature>
<evidence type="ECO:0000256" key="12">
    <source>
        <dbReference type="ARBA" id="ARBA00023008"/>
    </source>
</evidence>
<feature type="transmembrane region" description="Helical" evidence="15">
    <location>
        <begin position="112"/>
        <end position="136"/>
    </location>
</feature>
<dbReference type="PROSITE" id="PS00077">
    <property type="entry name" value="COX1_CUB"/>
    <property type="match status" value="1"/>
</dbReference>
<evidence type="ECO:0000313" key="18">
    <source>
        <dbReference type="Proteomes" id="UP000593875"/>
    </source>
</evidence>
<dbReference type="GO" id="GO:0015990">
    <property type="term" value="P:electron transport coupled proton transport"/>
    <property type="evidence" value="ECO:0007669"/>
    <property type="project" value="TreeGrafter"/>
</dbReference>
<dbReference type="KEGG" id="mlir:LPB04_17460"/>
<dbReference type="PRINTS" id="PR01165">
    <property type="entry name" value="CYCOXIDASEI"/>
</dbReference>
<dbReference type="SUPFAM" id="SSF81442">
    <property type="entry name" value="Cytochrome c oxidase subunit I-like"/>
    <property type="match status" value="1"/>
</dbReference>
<dbReference type="GO" id="GO:0009486">
    <property type="term" value="F:cytochrome bo3 ubiquinol oxidase activity"/>
    <property type="evidence" value="ECO:0007669"/>
    <property type="project" value="TreeGrafter"/>
</dbReference>
<reference evidence="17 18" key="1">
    <citation type="submission" date="2020-10" db="EMBL/GenBank/DDBJ databases">
        <title>Genome sequencing of Massilia sp. LPB0304.</title>
        <authorList>
            <person name="Kim J."/>
        </authorList>
    </citation>
    <scope>NUCLEOTIDE SEQUENCE [LARGE SCALE GENOMIC DNA]</scope>
    <source>
        <strain evidence="17 18">LPB0304</strain>
    </source>
</reference>
<keyword evidence="13 15" id="KW-0472">Membrane</keyword>
<keyword evidence="6 14" id="KW-0679">Respiratory chain</keyword>
<evidence type="ECO:0000256" key="13">
    <source>
        <dbReference type="ARBA" id="ARBA00023136"/>
    </source>
</evidence>
<dbReference type="GO" id="GO:0004129">
    <property type="term" value="F:cytochrome-c oxidase activity"/>
    <property type="evidence" value="ECO:0007669"/>
    <property type="project" value="InterPro"/>
</dbReference>
<dbReference type="InterPro" id="IPR023615">
    <property type="entry name" value="Cyt_c_Oxase_su1_BS"/>
</dbReference>
<keyword evidence="4" id="KW-1003">Cell membrane</keyword>
<dbReference type="PANTHER" id="PTHR10422:SF35">
    <property type="entry name" value="CYTOCHROME BO(3) UBIQUINOL OXIDASE SUBUNIT 1"/>
    <property type="match status" value="1"/>
</dbReference>
<dbReference type="GO" id="GO:0046872">
    <property type="term" value="F:metal ion binding"/>
    <property type="evidence" value="ECO:0007669"/>
    <property type="project" value="UniProtKB-KW"/>
</dbReference>
<evidence type="ECO:0000256" key="2">
    <source>
        <dbReference type="ARBA" id="ARBA00009578"/>
    </source>
</evidence>
<dbReference type="GO" id="GO:0022904">
    <property type="term" value="P:respiratory electron transport chain"/>
    <property type="evidence" value="ECO:0007669"/>
    <property type="project" value="TreeGrafter"/>
</dbReference>